<evidence type="ECO:0000313" key="2">
    <source>
        <dbReference type="EMBL" id="KRN51474.1"/>
    </source>
</evidence>
<dbReference type="SUPFAM" id="SSF109604">
    <property type="entry name" value="HD-domain/PDEase-like"/>
    <property type="match status" value="1"/>
</dbReference>
<feature type="domain" description="HD" evidence="1">
    <location>
        <begin position="31"/>
        <end position="133"/>
    </location>
</feature>
<sequence length="142" mass="16877">MQRISEYGHDIISTHNYQRQKHFLQHGRVSVYEHELNVTNMCLKIADYLPVRVNERALVRGALLHDYFLYDWHEPGHGLHGFKHPHIALENASEDYYLTDIEKDMIRKHMFPLTLKLPRYKESYILVVADKIVAISETLHRK</sequence>
<dbReference type="RefSeq" id="WP_029071474.1">
    <property type="nucleotide sequence ID" value="NZ_JQBL01000001.1"/>
</dbReference>
<reference evidence="2 3" key="1">
    <citation type="journal article" date="2015" name="Genome Announc.">
        <title>Expanding the biotechnology potential of lactobacilli through comparative genomics of 213 strains and associated genera.</title>
        <authorList>
            <person name="Sun Z."/>
            <person name="Harris H.M."/>
            <person name="McCann A."/>
            <person name="Guo C."/>
            <person name="Argimon S."/>
            <person name="Zhang W."/>
            <person name="Yang X."/>
            <person name="Jeffery I.B."/>
            <person name="Cooney J.C."/>
            <person name="Kagawa T.F."/>
            <person name="Liu W."/>
            <person name="Song Y."/>
            <person name="Salvetti E."/>
            <person name="Wrobel A."/>
            <person name="Rasinkangas P."/>
            <person name="Parkhill J."/>
            <person name="Rea M.C."/>
            <person name="O'Sullivan O."/>
            <person name="Ritari J."/>
            <person name="Douillard F.P."/>
            <person name="Paul Ross R."/>
            <person name="Yang R."/>
            <person name="Briner A.E."/>
            <person name="Felis G.E."/>
            <person name="de Vos W.M."/>
            <person name="Barrangou R."/>
            <person name="Klaenhammer T.R."/>
            <person name="Caufield P.W."/>
            <person name="Cui Y."/>
            <person name="Zhang H."/>
            <person name="O'Toole P.W."/>
        </authorList>
    </citation>
    <scope>NUCLEOTIDE SEQUENCE [LARGE SCALE GENOMIC DNA]</scope>
    <source>
        <strain evidence="2 3">DSM 20405</strain>
    </source>
</reference>
<name>A0A0R2HEL8_9FIRM</name>
<dbReference type="PATRIC" id="fig|1410657.5.peg.93"/>
<dbReference type="InterPro" id="IPR006674">
    <property type="entry name" value="HD_domain"/>
</dbReference>
<comment type="caution">
    <text evidence="2">The sequence shown here is derived from an EMBL/GenBank/DDBJ whole genome shotgun (WGS) entry which is preliminary data.</text>
</comment>
<dbReference type="EMBL" id="JQBL01000001">
    <property type="protein sequence ID" value="KRN51474.1"/>
    <property type="molecule type" value="Genomic_DNA"/>
</dbReference>
<dbReference type="AlphaFoldDB" id="A0A0R2HEL8"/>
<accession>A0A0R2HEL8</accession>
<evidence type="ECO:0000313" key="3">
    <source>
        <dbReference type="Proteomes" id="UP000051841"/>
    </source>
</evidence>
<dbReference type="Gene3D" id="1.10.3210.10">
    <property type="entry name" value="Hypothetical protein af1432"/>
    <property type="match status" value="1"/>
</dbReference>
<proteinExistence type="predicted"/>
<keyword evidence="3" id="KW-1185">Reference proteome</keyword>
<evidence type="ECO:0000259" key="1">
    <source>
        <dbReference type="Pfam" id="PF01966"/>
    </source>
</evidence>
<dbReference type="Pfam" id="PF01966">
    <property type="entry name" value="HD"/>
    <property type="match status" value="1"/>
</dbReference>
<dbReference type="Proteomes" id="UP000051841">
    <property type="component" value="Unassembled WGS sequence"/>
</dbReference>
<organism evidence="2 3">
    <name type="scientific">Kandleria vitulina DSM 20405</name>
    <dbReference type="NCBI Taxonomy" id="1410657"/>
    <lineage>
        <taxon>Bacteria</taxon>
        <taxon>Bacillati</taxon>
        <taxon>Bacillota</taxon>
        <taxon>Erysipelotrichia</taxon>
        <taxon>Erysipelotrichales</taxon>
        <taxon>Coprobacillaceae</taxon>
        <taxon>Kandleria</taxon>
    </lineage>
</organism>
<protein>
    <recommendedName>
        <fullName evidence="1">HD domain-containing protein</fullName>
    </recommendedName>
</protein>
<gene>
    <name evidence="2" type="ORF">IV49_GL000091</name>
</gene>